<evidence type="ECO:0000313" key="11">
    <source>
        <dbReference type="Proteomes" id="UP000273252"/>
    </source>
</evidence>
<dbReference type="InterPro" id="IPR008264">
    <property type="entry name" value="Beta_glucanase"/>
</dbReference>
<dbReference type="SUPFAM" id="SSF49899">
    <property type="entry name" value="Concanavalin A-like lectins/glucanases"/>
    <property type="match status" value="1"/>
</dbReference>
<keyword evidence="3" id="KW-0378">Hydrolase</keyword>
<evidence type="ECO:0000256" key="5">
    <source>
        <dbReference type="ARBA" id="ARBA00029722"/>
    </source>
</evidence>
<keyword evidence="4" id="KW-0326">Glycosidase</keyword>
<dbReference type="AlphaFoldDB" id="A0A3A6QQT2"/>
<dbReference type="OrthoDB" id="9809583at2"/>
<dbReference type="Pfam" id="PF00722">
    <property type="entry name" value="Glyco_hydro_16"/>
    <property type="match status" value="1"/>
</dbReference>
<dbReference type="Gene3D" id="2.60.120.200">
    <property type="match status" value="1"/>
</dbReference>
<evidence type="ECO:0000256" key="3">
    <source>
        <dbReference type="ARBA" id="ARBA00022801"/>
    </source>
</evidence>
<evidence type="ECO:0000256" key="8">
    <source>
        <dbReference type="PIRSR" id="PIRSR608264-1"/>
    </source>
</evidence>
<protein>
    <recommendedName>
        <fullName evidence="2">Beta-glucanase</fullName>
    </recommendedName>
    <alternativeName>
        <fullName evidence="7">1,3-1,4-beta-D-glucan 4-glucanohydrolase</fullName>
    </alternativeName>
    <alternativeName>
        <fullName evidence="6">Endo-beta-1,3-1,4 glucanase</fullName>
    </alternativeName>
    <alternativeName>
        <fullName evidence="5">Lichenase</fullName>
    </alternativeName>
</protein>
<evidence type="ECO:0000259" key="9">
    <source>
        <dbReference type="PROSITE" id="PS51762"/>
    </source>
</evidence>
<accession>A0A3A6QQT2</accession>
<dbReference type="PRINTS" id="PR00737">
    <property type="entry name" value="GLHYDRLASE16"/>
</dbReference>
<name>A0A3A6QQT2_9VIBR</name>
<dbReference type="GO" id="GO:0004553">
    <property type="term" value="F:hydrolase activity, hydrolyzing O-glycosyl compounds"/>
    <property type="evidence" value="ECO:0007669"/>
    <property type="project" value="InterPro"/>
</dbReference>
<dbReference type="GO" id="GO:0005975">
    <property type="term" value="P:carbohydrate metabolic process"/>
    <property type="evidence" value="ECO:0007669"/>
    <property type="project" value="InterPro"/>
</dbReference>
<dbReference type="PROSITE" id="PS51762">
    <property type="entry name" value="GH16_2"/>
    <property type="match status" value="1"/>
</dbReference>
<dbReference type="InterPro" id="IPR000757">
    <property type="entry name" value="Beta-glucanase-like"/>
</dbReference>
<feature type="domain" description="GH16" evidence="9">
    <location>
        <begin position="19"/>
        <end position="249"/>
    </location>
</feature>
<evidence type="ECO:0000256" key="6">
    <source>
        <dbReference type="ARBA" id="ARBA00029771"/>
    </source>
</evidence>
<reference evidence="10 11" key="1">
    <citation type="submission" date="2018-08" db="EMBL/GenBank/DDBJ databases">
        <title>Vibrio isolated from the Eastern China Marginal Seas.</title>
        <authorList>
            <person name="Li Y."/>
        </authorList>
    </citation>
    <scope>NUCLEOTIDE SEQUENCE [LARGE SCALE GENOMIC DNA]</scope>
    <source>
        <strain evidence="10 11">BEI233</strain>
    </source>
</reference>
<feature type="active site" description="Nucleophile" evidence="8">
    <location>
        <position position="130"/>
    </location>
</feature>
<sequence length="260" mass="29656">MPLIAVSFSAGLYTPTVVADSVNDPLTELDPQMWWLSDGWENGFPFLSRWEASAVSFGQRGMKIKLKRDRVKRDQPATFYSGELRSQHYYSYGCYEIDMKPISEPGVVSSFFLFAGPYDTPEGGNGKHNEIDIEFLGSNTNMVQLNFWTDDDGYTNTHESLVFLDFDASQSFHRYGIYWSKSGIEWFIDGKSIFKVRNNPVDPTPSADSSKLRVMANVWATNPDIANWAGEFDISKRETYRAKYRNFSFTPDTSCINKPL</sequence>
<keyword evidence="11" id="KW-1185">Reference proteome</keyword>
<evidence type="ECO:0000313" key="10">
    <source>
        <dbReference type="EMBL" id="RJX71394.1"/>
    </source>
</evidence>
<gene>
    <name evidence="10" type="ORF">DZ860_10645</name>
</gene>
<dbReference type="PANTHER" id="PTHR31062">
    <property type="entry name" value="XYLOGLUCAN ENDOTRANSGLUCOSYLASE/HYDROLASE PROTEIN 8-RELATED"/>
    <property type="match status" value="1"/>
</dbReference>
<dbReference type="InterPro" id="IPR044791">
    <property type="entry name" value="Beta-glucanase/XTH"/>
</dbReference>
<dbReference type="Proteomes" id="UP000273252">
    <property type="component" value="Unassembled WGS sequence"/>
</dbReference>
<evidence type="ECO:0000256" key="1">
    <source>
        <dbReference type="ARBA" id="ARBA00006865"/>
    </source>
</evidence>
<organism evidence="10 11">
    <name type="scientific">Vibrio sinensis</name>
    <dbReference type="NCBI Taxonomy" id="2302434"/>
    <lineage>
        <taxon>Bacteria</taxon>
        <taxon>Pseudomonadati</taxon>
        <taxon>Pseudomonadota</taxon>
        <taxon>Gammaproteobacteria</taxon>
        <taxon>Vibrionales</taxon>
        <taxon>Vibrionaceae</taxon>
        <taxon>Vibrio</taxon>
    </lineage>
</organism>
<evidence type="ECO:0000256" key="2">
    <source>
        <dbReference type="ARBA" id="ARBA00014569"/>
    </source>
</evidence>
<evidence type="ECO:0000256" key="4">
    <source>
        <dbReference type="ARBA" id="ARBA00023295"/>
    </source>
</evidence>
<evidence type="ECO:0000256" key="7">
    <source>
        <dbReference type="ARBA" id="ARBA00031665"/>
    </source>
</evidence>
<dbReference type="EMBL" id="QVMU01000008">
    <property type="protein sequence ID" value="RJX71394.1"/>
    <property type="molecule type" value="Genomic_DNA"/>
</dbReference>
<comment type="similarity">
    <text evidence="1">Belongs to the glycosyl hydrolase 16 family.</text>
</comment>
<comment type="caution">
    <text evidence="10">The sequence shown here is derived from an EMBL/GenBank/DDBJ whole genome shotgun (WGS) entry which is preliminary data.</text>
</comment>
<dbReference type="InterPro" id="IPR013320">
    <property type="entry name" value="ConA-like_dom_sf"/>
</dbReference>
<feature type="active site" description="Nucleophile" evidence="8">
    <location>
        <position position="134"/>
    </location>
</feature>
<proteinExistence type="inferred from homology"/>